<organism evidence="2 3">
    <name type="scientific">Paractinoplanes ovalisporus</name>
    <dbReference type="NCBI Taxonomy" id="2810368"/>
    <lineage>
        <taxon>Bacteria</taxon>
        <taxon>Bacillati</taxon>
        <taxon>Actinomycetota</taxon>
        <taxon>Actinomycetes</taxon>
        <taxon>Micromonosporales</taxon>
        <taxon>Micromonosporaceae</taxon>
        <taxon>Paractinoplanes</taxon>
    </lineage>
</organism>
<name>A0ABS2AI58_9ACTN</name>
<dbReference type="RefSeq" id="WP_203379480.1">
    <property type="nucleotide sequence ID" value="NZ_JAENHP010000010.1"/>
</dbReference>
<comment type="caution">
    <text evidence="2">The sequence shown here is derived from an EMBL/GenBank/DDBJ whole genome shotgun (WGS) entry which is preliminary data.</text>
</comment>
<dbReference type="Proteomes" id="UP000632138">
    <property type="component" value="Unassembled WGS sequence"/>
</dbReference>
<protein>
    <submittedName>
        <fullName evidence="2">Uncharacterized protein</fullName>
    </submittedName>
</protein>
<feature type="transmembrane region" description="Helical" evidence="1">
    <location>
        <begin position="12"/>
        <end position="29"/>
    </location>
</feature>
<accession>A0ABS2AI58</accession>
<proteinExistence type="predicted"/>
<feature type="transmembrane region" description="Helical" evidence="1">
    <location>
        <begin position="35"/>
        <end position="51"/>
    </location>
</feature>
<evidence type="ECO:0000256" key="1">
    <source>
        <dbReference type="SAM" id="Phobius"/>
    </source>
</evidence>
<sequence>MSSPLRDRGRFVVAAAAMGTFFGVLNVVYALEWGWALAVLMAPALIVRVVWRTMPGSTAAPNAR</sequence>
<evidence type="ECO:0000313" key="2">
    <source>
        <dbReference type="EMBL" id="MBM2619495.1"/>
    </source>
</evidence>
<evidence type="ECO:0000313" key="3">
    <source>
        <dbReference type="Proteomes" id="UP000632138"/>
    </source>
</evidence>
<gene>
    <name evidence="2" type="ORF">JIG36_28470</name>
</gene>
<keyword evidence="1" id="KW-0472">Membrane</keyword>
<keyword evidence="1" id="KW-0812">Transmembrane</keyword>
<reference evidence="2 3" key="1">
    <citation type="submission" date="2021-01" db="EMBL/GenBank/DDBJ databases">
        <title>Actinoplanes sp. nov. LDG1-06 isolated from lichen.</title>
        <authorList>
            <person name="Saeng-In P."/>
            <person name="Phongsopitanun W."/>
            <person name="Kanchanasin P."/>
            <person name="Yuki M."/>
            <person name="Kudo T."/>
            <person name="Ohkuma M."/>
            <person name="Tanasupawat S."/>
        </authorList>
    </citation>
    <scope>NUCLEOTIDE SEQUENCE [LARGE SCALE GENOMIC DNA]</scope>
    <source>
        <strain evidence="2 3">LDG1-06</strain>
    </source>
</reference>
<keyword evidence="3" id="KW-1185">Reference proteome</keyword>
<keyword evidence="1" id="KW-1133">Transmembrane helix</keyword>
<dbReference type="EMBL" id="JAENHP010000010">
    <property type="protein sequence ID" value="MBM2619495.1"/>
    <property type="molecule type" value="Genomic_DNA"/>
</dbReference>